<organism evidence="1 2">
    <name type="scientific">Escherichia coli</name>
    <dbReference type="NCBI Taxonomy" id="562"/>
    <lineage>
        <taxon>Bacteria</taxon>
        <taxon>Pseudomonadati</taxon>
        <taxon>Pseudomonadota</taxon>
        <taxon>Gammaproteobacteria</taxon>
        <taxon>Enterobacterales</taxon>
        <taxon>Enterobacteriaceae</taxon>
        <taxon>Escherichia</taxon>
    </lineage>
</organism>
<gene>
    <name evidence="1" type="ORF">B6R15_004739</name>
</gene>
<dbReference type="Proteomes" id="UP000587626">
    <property type="component" value="Unassembled WGS sequence"/>
</dbReference>
<evidence type="ECO:0000313" key="1">
    <source>
        <dbReference type="EMBL" id="EFM7863374.1"/>
    </source>
</evidence>
<dbReference type="AlphaFoldDB" id="A0A4Y8FTX9"/>
<accession>A0A4Y8FTX9</accession>
<protein>
    <submittedName>
        <fullName evidence="1">Uncharacterized protein</fullName>
    </submittedName>
</protein>
<reference evidence="1 2" key="1">
    <citation type="submission" date="2018-08" db="EMBL/GenBank/DDBJ databases">
        <authorList>
            <consortium name="GenomeTrakr network: Whole genome sequencing for foodborne pathogen traceback"/>
        </authorList>
    </citation>
    <scope>NUCLEOTIDE SEQUENCE [LARGE SCALE GENOMIC DNA]</scope>
    <source>
        <strain evidence="1 2">NC_STEC194</strain>
    </source>
</reference>
<dbReference type="RefSeq" id="WP_034173991.1">
    <property type="nucleotide sequence ID" value="NZ_BICD01000012.1"/>
</dbReference>
<name>A0A4Y8FTX9_ECOLX</name>
<sequence>MNNFIKKFIAIEDSFNEGTRNFIESVQCNEITWSKYELQEIVLNQYYYHVRSLLLEYEPDLMFLLCSNDSEYRRVSLKLIKDGLLDFSSSDLYLEKLINISIIGNDEEKILSRNIIISRGWLLARHELVEDTISNFYKNGLDYYLYKDIGEFLYLIRNNALLNMHVTLGIHSQDKDIVELANELKMNLVGR</sequence>
<dbReference type="EMBL" id="AATLXB010000095">
    <property type="protein sequence ID" value="EFM7863374.1"/>
    <property type="molecule type" value="Genomic_DNA"/>
</dbReference>
<evidence type="ECO:0000313" key="2">
    <source>
        <dbReference type="Proteomes" id="UP000587626"/>
    </source>
</evidence>
<proteinExistence type="predicted"/>
<comment type="caution">
    <text evidence="1">The sequence shown here is derived from an EMBL/GenBank/DDBJ whole genome shotgun (WGS) entry which is preliminary data.</text>
</comment>